<dbReference type="InterPro" id="IPR000914">
    <property type="entry name" value="SBP_5_dom"/>
</dbReference>
<evidence type="ECO:0000256" key="1">
    <source>
        <dbReference type="ARBA" id="ARBA00004418"/>
    </source>
</evidence>
<evidence type="ECO:0000313" key="6">
    <source>
        <dbReference type="Proteomes" id="UP000241362"/>
    </source>
</evidence>
<dbReference type="AlphaFoldDB" id="A0A2T4JBR8"/>
<dbReference type="Pfam" id="PF00496">
    <property type="entry name" value="SBP_bac_5"/>
    <property type="match status" value="1"/>
</dbReference>
<dbReference type="SUPFAM" id="SSF53850">
    <property type="entry name" value="Periplasmic binding protein-like II"/>
    <property type="match status" value="1"/>
</dbReference>
<feature type="signal peptide" evidence="3">
    <location>
        <begin position="1"/>
        <end position="26"/>
    </location>
</feature>
<gene>
    <name evidence="5" type="ORF">C5F44_05960</name>
</gene>
<dbReference type="RefSeq" id="WP_107672593.1">
    <property type="nucleotide sequence ID" value="NZ_PZKE01000004.1"/>
</dbReference>
<dbReference type="Proteomes" id="UP000241362">
    <property type="component" value="Unassembled WGS sequence"/>
</dbReference>
<dbReference type="EMBL" id="PZKE01000004">
    <property type="protein sequence ID" value="PTE15344.1"/>
    <property type="molecule type" value="Genomic_DNA"/>
</dbReference>
<accession>A0A2T4JBR8</accession>
<dbReference type="InterPro" id="IPR030678">
    <property type="entry name" value="Peptide/Ni-bd"/>
</dbReference>
<dbReference type="PANTHER" id="PTHR30290">
    <property type="entry name" value="PERIPLASMIC BINDING COMPONENT OF ABC TRANSPORTER"/>
    <property type="match status" value="1"/>
</dbReference>
<dbReference type="PIRSF" id="PIRSF002741">
    <property type="entry name" value="MppA"/>
    <property type="match status" value="1"/>
</dbReference>
<evidence type="ECO:0000313" key="5">
    <source>
        <dbReference type="EMBL" id="PTE15344.1"/>
    </source>
</evidence>
<comment type="caution">
    <text evidence="5">The sequence shown here is derived from an EMBL/GenBank/DDBJ whole genome shotgun (WGS) entry which is preliminary data.</text>
</comment>
<dbReference type="GO" id="GO:0030288">
    <property type="term" value="C:outer membrane-bounded periplasmic space"/>
    <property type="evidence" value="ECO:0007669"/>
    <property type="project" value="UniProtKB-ARBA"/>
</dbReference>
<evidence type="ECO:0000259" key="4">
    <source>
        <dbReference type="Pfam" id="PF00496"/>
    </source>
</evidence>
<dbReference type="GO" id="GO:0043190">
    <property type="term" value="C:ATP-binding cassette (ABC) transporter complex"/>
    <property type="evidence" value="ECO:0007669"/>
    <property type="project" value="InterPro"/>
</dbReference>
<feature type="chain" id="PRO_5015678299" evidence="3">
    <location>
        <begin position="27"/>
        <end position="527"/>
    </location>
</feature>
<dbReference type="Gene3D" id="3.40.190.10">
    <property type="entry name" value="Periplasmic binding protein-like II"/>
    <property type="match status" value="1"/>
</dbReference>
<dbReference type="GO" id="GO:0015833">
    <property type="term" value="P:peptide transport"/>
    <property type="evidence" value="ECO:0007669"/>
    <property type="project" value="TreeGrafter"/>
</dbReference>
<evidence type="ECO:0000256" key="2">
    <source>
        <dbReference type="ARBA" id="ARBA00005695"/>
    </source>
</evidence>
<evidence type="ECO:0000256" key="3">
    <source>
        <dbReference type="SAM" id="SignalP"/>
    </source>
</evidence>
<dbReference type="GO" id="GO:1904680">
    <property type="term" value="F:peptide transmembrane transporter activity"/>
    <property type="evidence" value="ECO:0007669"/>
    <property type="project" value="TreeGrafter"/>
</dbReference>
<dbReference type="Gene3D" id="3.10.105.10">
    <property type="entry name" value="Dipeptide-binding Protein, Domain 3"/>
    <property type="match status" value="1"/>
</dbReference>
<keyword evidence="3" id="KW-0732">Signal</keyword>
<name>A0A2T4JBR8_FUSBL</name>
<reference evidence="5 6" key="1">
    <citation type="submission" date="2018-03" db="EMBL/GenBank/DDBJ databases">
        <title>Rhodobacter blasticus.</title>
        <authorList>
            <person name="Meyer T.E."/>
            <person name="Miller S."/>
            <person name="Lodha T."/>
            <person name="Gandham S."/>
            <person name="Chintalapati S."/>
            <person name="Chintalapati V.R."/>
        </authorList>
    </citation>
    <scope>NUCLEOTIDE SEQUENCE [LARGE SCALE GENOMIC DNA]</scope>
    <source>
        <strain evidence="5 6">DSM 2131</strain>
    </source>
</reference>
<organism evidence="5 6">
    <name type="scientific">Fuscovulum blasticum DSM 2131</name>
    <dbReference type="NCBI Taxonomy" id="1188250"/>
    <lineage>
        <taxon>Bacteria</taxon>
        <taxon>Pseudomonadati</taxon>
        <taxon>Pseudomonadota</taxon>
        <taxon>Alphaproteobacteria</taxon>
        <taxon>Rhodobacterales</taxon>
        <taxon>Paracoccaceae</taxon>
        <taxon>Pseudogemmobacter</taxon>
    </lineage>
</organism>
<keyword evidence="6" id="KW-1185">Reference proteome</keyword>
<comment type="similarity">
    <text evidence="2">Belongs to the bacterial solute-binding protein 5 family.</text>
</comment>
<sequence length="527" mass="57926">MTVSFRKSVLAASVSLAALLSAQALAAQEAVFAMSTNEVGAPTYNPIKATMLNTATGLLFDRLVSQAADLSYHPWLAESWEEAPDGMSWTFKLKQGVTFHNGEPFNAETVKAWLELFKTTEGENAYMAEAIASVEVLDDHTVKFVMSRPEPNLLYNLSSTFMGVVEPKSFAALGDNYGVTEVYGTGPYKLESFSIGQETVLVRNEDYTWGPEMAKNHGPAKVERLTFREIPEDSTAFLELKTGGVDFLLSVPADLMGEVQKEANLAVLTMAGQDVWYMPINVTKAPFDDIRVREAAAKAINQEEILAAVFGGVGAVADTFLISALPESHVSDGAKIKYDPARANALLDEAGWVMGANGVREKDGQPLKVSLWTQSDSIFRRLTEVVQAQLKAVGIEAEITTFDSSTIRDQYKTGEQQLAVRSYNWDNADIVDWFFGADRLGYPNVSMFNDPKAEELRAAAMTGSKNMEERIANFTAYHEYVLTQFPMAPIYQPVQAMAYNKDRIALPEKIDAPSFGAAAFLDLEVKE</sequence>
<feature type="domain" description="Solute-binding protein family 5" evidence="4">
    <location>
        <begin position="72"/>
        <end position="429"/>
    </location>
</feature>
<dbReference type="InterPro" id="IPR039424">
    <property type="entry name" value="SBP_5"/>
</dbReference>
<protein>
    <submittedName>
        <fullName evidence="5">4-phytase</fullName>
    </submittedName>
</protein>
<proteinExistence type="inferred from homology"/>
<comment type="subcellular location">
    <subcellularLocation>
        <location evidence="1">Periplasm</location>
    </subcellularLocation>
</comment>